<evidence type="ECO:0000256" key="1">
    <source>
        <dbReference type="ARBA" id="ARBA00000365"/>
    </source>
</evidence>
<dbReference type="SUPFAM" id="SSF74650">
    <property type="entry name" value="Galactose mutarotase-like"/>
    <property type="match status" value="1"/>
</dbReference>
<dbReference type="InterPro" id="IPR028995">
    <property type="entry name" value="Glyco_hydro_57/38_cen_sf"/>
</dbReference>
<dbReference type="Proteomes" id="UP000728032">
    <property type="component" value="Unassembled WGS sequence"/>
</dbReference>
<dbReference type="GO" id="GO:0006013">
    <property type="term" value="P:mannose metabolic process"/>
    <property type="evidence" value="ECO:0007669"/>
    <property type="project" value="InterPro"/>
</dbReference>
<evidence type="ECO:0000256" key="7">
    <source>
        <dbReference type="ARBA" id="ARBA00022833"/>
    </source>
</evidence>
<evidence type="ECO:0000313" key="13">
    <source>
        <dbReference type="EMBL" id="CAD7657736.1"/>
    </source>
</evidence>
<dbReference type="EC" id="3.2.1.24" evidence="4"/>
<comment type="similarity">
    <text evidence="3">Belongs to the glycosyl hydrolase 38 family.</text>
</comment>
<evidence type="ECO:0000313" key="14">
    <source>
        <dbReference type="Proteomes" id="UP000728032"/>
    </source>
</evidence>
<dbReference type="FunFam" id="1.20.1270.50:FF:000002">
    <property type="entry name" value="Alpha-mannosidase"/>
    <property type="match status" value="1"/>
</dbReference>
<dbReference type="InterPro" id="IPR013780">
    <property type="entry name" value="Glyco_hydro_b"/>
</dbReference>
<dbReference type="InterPro" id="IPR000602">
    <property type="entry name" value="Glyco_hydro_38_N"/>
</dbReference>
<evidence type="ECO:0000256" key="4">
    <source>
        <dbReference type="ARBA" id="ARBA00012752"/>
    </source>
</evidence>
<name>A0A7R9MCN4_9ACAR</name>
<dbReference type="Pfam" id="PF09261">
    <property type="entry name" value="Alpha-mann_mid"/>
    <property type="match status" value="1"/>
</dbReference>
<protein>
    <recommendedName>
        <fullName evidence="4">alpha-mannosidase</fullName>
        <ecNumber evidence="4">3.2.1.24</ecNumber>
    </recommendedName>
</protein>
<dbReference type="PANTHER" id="PTHR11607">
    <property type="entry name" value="ALPHA-MANNOSIDASE"/>
    <property type="match status" value="1"/>
</dbReference>
<dbReference type="FunFam" id="2.60.40.1180:FF:000018">
    <property type="entry name" value="Alpha-mannosidase"/>
    <property type="match status" value="1"/>
</dbReference>
<evidence type="ECO:0000256" key="5">
    <source>
        <dbReference type="ARBA" id="ARBA00022723"/>
    </source>
</evidence>
<dbReference type="InterPro" id="IPR027291">
    <property type="entry name" value="Glyco_hydro_38_N_sf"/>
</dbReference>
<dbReference type="SUPFAM" id="SSF88688">
    <property type="entry name" value="Families 57/38 glycoside transferase middle domain"/>
    <property type="match status" value="1"/>
</dbReference>
<keyword evidence="9" id="KW-0325">Glycoprotein</keyword>
<dbReference type="EMBL" id="OC928393">
    <property type="protein sequence ID" value="CAD7657736.1"/>
    <property type="molecule type" value="Genomic_DNA"/>
</dbReference>
<dbReference type="AlphaFoldDB" id="A0A7R9MCN4"/>
<dbReference type="Gene3D" id="2.70.98.30">
    <property type="entry name" value="Golgi alpha-mannosidase II, domain 4"/>
    <property type="match status" value="1"/>
</dbReference>
<feature type="domain" description="Glycoside hydrolase family 38 central" evidence="12">
    <location>
        <begin position="374"/>
        <end position="457"/>
    </location>
</feature>
<keyword evidence="14" id="KW-1185">Reference proteome</keyword>
<keyword evidence="10" id="KW-0326">Glycosidase</keyword>
<proteinExistence type="inferred from homology"/>
<dbReference type="OrthoDB" id="2016903at2759"/>
<evidence type="ECO:0000259" key="12">
    <source>
        <dbReference type="SMART" id="SM00872"/>
    </source>
</evidence>
<dbReference type="Gene3D" id="3.20.110.10">
    <property type="entry name" value="Glycoside hydrolase 38, N terminal domain"/>
    <property type="match status" value="1"/>
</dbReference>
<evidence type="ECO:0000256" key="8">
    <source>
        <dbReference type="ARBA" id="ARBA00023157"/>
    </source>
</evidence>
<organism evidence="13">
    <name type="scientific">Oppiella nova</name>
    <dbReference type="NCBI Taxonomy" id="334625"/>
    <lineage>
        <taxon>Eukaryota</taxon>
        <taxon>Metazoa</taxon>
        <taxon>Ecdysozoa</taxon>
        <taxon>Arthropoda</taxon>
        <taxon>Chelicerata</taxon>
        <taxon>Arachnida</taxon>
        <taxon>Acari</taxon>
        <taxon>Acariformes</taxon>
        <taxon>Sarcoptiformes</taxon>
        <taxon>Oribatida</taxon>
        <taxon>Brachypylina</taxon>
        <taxon>Oppioidea</taxon>
        <taxon>Oppiidae</taxon>
        <taxon>Oppiella</taxon>
    </lineage>
</organism>
<evidence type="ECO:0000256" key="2">
    <source>
        <dbReference type="ARBA" id="ARBA00001947"/>
    </source>
</evidence>
<dbReference type="InterPro" id="IPR011330">
    <property type="entry name" value="Glyco_hydro/deAcase_b/a-brl"/>
</dbReference>
<dbReference type="Pfam" id="PF21260">
    <property type="entry name" value="Laman-like_dom"/>
    <property type="match status" value="1"/>
</dbReference>
<keyword evidence="5" id="KW-0479">Metal-binding</keyword>
<dbReference type="EMBL" id="CAJPVJ010013568">
    <property type="protein sequence ID" value="CAG2174922.1"/>
    <property type="molecule type" value="Genomic_DNA"/>
</dbReference>
<sequence length="735" mass="83249">MRTSTPEAIMAFLIGLVLLAVAPAVLCRPSLLEPTKCDNSHCPQVDPKMLNIHLVPHTHNDVGWLKTVDQYYYGSRTNIQKAGVQYIIDSVVQSLLQNETRKFIYVETAYIWKWWGLQTPELQEKVKKLVNDGQLEFINGGWCMNDEAAAHYQSIVDQMTWGHRRLQDTFGTCGIPKIGWQIDPFGHSREQASIFAQIGFDAMFFWRFDYEDKKKRLAEKSMELIWQGSDDLGSASDIFTSAMEMGYGPTPGFNWDLANGGNDDPIIDDPESEDYNVDKTVDRLFTYAKVYSNYYATNNVLFPMGTDFFYQDANMWFKNMDKLIKYANQRKSNGSNINVFYSTPTCYLHGVHMANHTFPTKKDDFFPYASNTHSYWTGYFTSRPAIKRYEKVGNNFLQVCKQLDVLTQGNGKNEALGNGKNEALVTPLREWMGVMQHHDAVSGTEKQHVADNYALKLYKTIEKCQSVVSQSLNTLIADQKLIQLYCNALNISACAVTEGTDNLAVTVYNPFGHNVNPVIRLPVTSKAYKVLDPKGTAVKSDIVPIPPAVLSLKERVSKAKDELVFEAQVPALGFATYLLKANAPQNRVNEAKVSKWKGLVKQRMNSCLKHRVNEAKVTKITEAFAVKSKSLNILFDKTGALNAIVDFLPFQQLKFVLKLKIFRFLLLLRKVVVETSDVKEVRQSFGDYISQVIRITPNSDVIEFDFVVGPIPVDDKIGKEIISRWETNLTTNGLF</sequence>
<dbReference type="InterPro" id="IPR048534">
    <property type="entry name" value="Man2a1-like_dom"/>
</dbReference>
<dbReference type="Gene3D" id="1.20.1270.50">
    <property type="entry name" value="Glycoside hydrolase family 38, central domain"/>
    <property type="match status" value="2"/>
</dbReference>
<dbReference type="GO" id="GO:0046872">
    <property type="term" value="F:metal ion binding"/>
    <property type="evidence" value="ECO:0007669"/>
    <property type="project" value="UniProtKB-KW"/>
</dbReference>
<dbReference type="InterPro" id="IPR011013">
    <property type="entry name" value="Gal_mutarotase_sf_dom"/>
</dbReference>
<comment type="cofactor">
    <cofactor evidence="2">
        <name>Zn(2+)</name>
        <dbReference type="ChEBI" id="CHEBI:29105"/>
    </cofactor>
</comment>
<evidence type="ECO:0000256" key="9">
    <source>
        <dbReference type="ARBA" id="ARBA00023180"/>
    </source>
</evidence>
<dbReference type="SUPFAM" id="SSF88713">
    <property type="entry name" value="Glycoside hydrolase/deacetylase"/>
    <property type="match status" value="1"/>
</dbReference>
<feature type="chain" id="PRO_5035592640" description="alpha-mannosidase" evidence="11">
    <location>
        <begin position="28"/>
        <end position="735"/>
    </location>
</feature>
<dbReference type="InterPro" id="IPR015341">
    <property type="entry name" value="Glyco_hydro_38_cen"/>
</dbReference>
<dbReference type="Pfam" id="PF01074">
    <property type="entry name" value="Glyco_hydro_38N"/>
    <property type="match status" value="1"/>
</dbReference>
<accession>A0A7R9MCN4</accession>
<dbReference type="InterPro" id="IPR050843">
    <property type="entry name" value="Glycosyl_Hydrlase_38"/>
</dbReference>
<evidence type="ECO:0000256" key="10">
    <source>
        <dbReference type="ARBA" id="ARBA00023295"/>
    </source>
</evidence>
<dbReference type="FunFam" id="3.20.110.10:FF:000001">
    <property type="entry name" value="Alpha-mannosidase"/>
    <property type="match status" value="1"/>
</dbReference>
<keyword evidence="11" id="KW-0732">Signal</keyword>
<dbReference type="SMART" id="SM00872">
    <property type="entry name" value="Alpha-mann_mid"/>
    <property type="match status" value="1"/>
</dbReference>
<dbReference type="Gene3D" id="2.60.40.1180">
    <property type="entry name" value="Golgi alpha-mannosidase II"/>
    <property type="match status" value="1"/>
</dbReference>
<dbReference type="GO" id="GO:0005764">
    <property type="term" value="C:lysosome"/>
    <property type="evidence" value="ECO:0007669"/>
    <property type="project" value="TreeGrafter"/>
</dbReference>
<feature type="signal peptide" evidence="11">
    <location>
        <begin position="1"/>
        <end position="27"/>
    </location>
</feature>
<evidence type="ECO:0000256" key="6">
    <source>
        <dbReference type="ARBA" id="ARBA00022801"/>
    </source>
</evidence>
<comment type="catalytic activity">
    <reaction evidence="1">
        <text>Hydrolysis of terminal, non-reducing alpha-D-mannose residues in alpha-D-mannosides.</text>
        <dbReference type="EC" id="3.2.1.24"/>
    </reaction>
</comment>
<gene>
    <name evidence="13" type="ORF">ONB1V03_LOCUS14361</name>
</gene>
<keyword evidence="7" id="KW-0862">Zinc</keyword>
<dbReference type="PANTHER" id="PTHR11607:SF3">
    <property type="entry name" value="LYSOSOMAL ALPHA-MANNOSIDASE"/>
    <property type="match status" value="1"/>
</dbReference>
<feature type="non-terminal residue" evidence="13">
    <location>
        <position position="1"/>
    </location>
</feature>
<reference evidence="13" key="1">
    <citation type="submission" date="2020-11" db="EMBL/GenBank/DDBJ databases">
        <authorList>
            <person name="Tran Van P."/>
        </authorList>
    </citation>
    <scope>NUCLEOTIDE SEQUENCE</scope>
</reference>
<evidence type="ECO:0000256" key="3">
    <source>
        <dbReference type="ARBA" id="ARBA00009792"/>
    </source>
</evidence>
<evidence type="ECO:0000256" key="11">
    <source>
        <dbReference type="SAM" id="SignalP"/>
    </source>
</evidence>
<dbReference type="GO" id="GO:0030246">
    <property type="term" value="F:carbohydrate binding"/>
    <property type="evidence" value="ECO:0007669"/>
    <property type="project" value="InterPro"/>
</dbReference>
<keyword evidence="8" id="KW-1015">Disulfide bond</keyword>
<keyword evidence="6" id="KW-0378">Hydrolase</keyword>
<dbReference type="FunFam" id="1.20.1270.50:FF:000003">
    <property type="entry name" value="Alpha-mannosidase"/>
    <property type="match status" value="1"/>
</dbReference>
<dbReference type="InterPro" id="IPR037094">
    <property type="entry name" value="Glyco_hydro_38_cen_sf"/>
</dbReference>
<dbReference type="GO" id="GO:0004559">
    <property type="term" value="F:alpha-mannosidase activity"/>
    <property type="evidence" value="ECO:0007669"/>
    <property type="project" value="UniProtKB-EC"/>
</dbReference>
<dbReference type="CDD" id="cd10810">
    <property type="entry name" value="GH38N_AMII_LAM_like"/>
    <property type="match status" value="1"/>
</dbReference>